<gene>
    <name evidence="1" type="ORF">CLV59_110148</name>
</gene>
<dbReference type="EMBL" id="QLMA01000010">
    <property type="protein sequence ID" value="RAJ75102.1"/>
    <property type="molecule type" value="Genomic_DNA"/>
</dbReference>
<dbReference type="RefSeq" id="WP_111595004.1">
    <property type="nucleotide sequence ID" value="NZ_QLMA01000010.1"/>
</dbReference>
<keyword evidence="2" id="KW-1185">Reference proteome</keyword>
<reference evidence="1 2" key="1">
    <citation type="submission" date="2018-06" db="EMBL/GenBank/DDBJ databases">
        <title>Genomic Encyclopedia of Archaeal and Bacterial Type Strains, Phase II (KMG-II): from individual species to whole genera.</title>
        <authorList>
            <person name="Goeker M."/>
        </authorList>
    </citation>
    <scope>NUCLEOTIDE SEQUENCE [LARGE SCALE GENOMIC DNA]</scope>
    <source>
        <strain evidence="1 2">DSM 29821</strain>
    </source>
</reference>
<accession>A0A327VKT0</accession>
<dbReference type="OrthoDB" id="673535at2"/>
<dbReference type="AlphaFoldDB" id="A0A327VKT0"/>
<protein>
    <submittedName>
        <fullName evidence="1">Uncharacterized protein</fullName>
    </submittedName>
</protein>
<name>A0A327VKT0_9BACT</name>
<evidence type="ECO:0000313" key="2">
    <source>
        <dbReference type="Proteomes" id="UP000249819"/>
    </source>
</evidence>
<comment type="caution">
    <text evidence="1">The sequence shown here is derived from an EMBL/GenBank/DDBJ whole genome shotgun (WGS) entry which is preliminary data.</text>
</comment>
<evidence type="ECO:0000313" key="1">
    <source>
        <dbReference type="EMBL" id="RAJ75102.1"/>
    </source>
</evidence>
<proteinExistence type="predicted"/>
<organism evidence="1 2">
    <name type="scientific">Chitinophaga dinghuensis</name>
    <dbReference type="NCBI Taxonomy" id="1539050"/>
    <lineage>
        <taxon>Bacteria</taxon>
        <taxon>Pseudomonadati</taxon>
        <taxon>Bacteroidota</taxon>
        <taxon>Chitinophagia</taxon>
        <taxon>Chitinophagales</taxon>
        <taxon>Chitinophagaceae</taxon>
        <taxon>Chitinophaga</taxon>
    </lineage>
</organism>
<sequence>MWSNLYGYYEIRNDAEYTKSHPTENIVRMLLETGVLLQKSPLIFENRSPFPWLNISVVYARDGGFAVGPKSTSESSTLLSVVTSKRYHQDVYLPVLTDIAKQLGWQLILEEDDEDNEQVVLYAP</sequence>
<dbReference type="Proteomes" id="UP000249819">
    <property type="component" value="Unassembled WGS sequence"/>
</dbReference>